<dbReference type="Pfam" id="PF00443">
    <property type="entry name" value="UCH"/>
    <property type="match status" value="1"/>
</dbReference>
<evidence type="ECO:0000256" key="3">
    <source>
        <dbReference type="ARBA" id="ARBA00022670"/>
    </source>
</evidence>
<accession>A0A5J4TVD4</accession>
<dbReference type="EC" id="3.4.19.12" evidence="2"/>
<keyword evidence="3" id="KW-0645">Protease</keyword>
<protein>
    <recommendedName>
        <fullName evidence="2">ubiquitinyl hydrolase 1</fullName>
        <ecNumber evidence="2">3.4.19.12</ecNumber>
    </recommendedName>
</protein>
<gene>
    <name evidence="9" type="ORF">EZS28_042037</name>
</gene>
<dbReference type="EMBL" id="SNRW01024206">
    <property type="protein sequence ID" value="KAA6362436.1"/>
    <property type="molecule type" value="Genomic_DNA"/>
</dbReference>
<keyword evidence="4" id="KW-0833">Ubl conjugation pathway</keyword>
<keyword evidence="6" id="KW-0788">Thiol protease</keyword>
<feature type="non-terminal residue" evidence="9">
    <location>
        <position position="209"/>
    </location>
</feature>
<evidence type="ECO:0000313" key="10">
    <source>
        <dbReference type="Proteomes" id="UP000324800"/>
    </source>
</evidence>
<evidence type="ECO:0000256" key="1">
    <source>
        <dbReference type="ARBA" id="ARBA00000707"/>
    </source>
</evidence>
<evidence type="ECO:0000313" key="9">
    <source>
        <dbReference type="EMBL" id="KAA6362436.1"/>
    </source>
</evidence>
<dbReference type="InterPro" id="IPR044635">
    <property type="entry name" value="UBP14-like"/>
</dbReference>
<evidence type="ECO:0000256" key="4">
    <source>
        <dbReference type="ARBA" id="ARBA00022786"/>
    </source>
</evidence>
<evidence type="ECO:0000256" key="6">
    <source>
        <dbReference type="ARBA" id="ARBA00022807"/>
    </source>
</evidence>
<dbReference type="GO" id="GO:0070628">
    <property type="term" value="F:proteasome binding"/>
    <property type="evidence" value="ECO:0007669"/>
    <property type="project" value="TreeGrafter"/>
</dbReference>
<dbReference type="GO" id="GO:0016579">
    <property type="term" value="P:protein deubiquitination"/>
    <property type="evidence" value="ECO:0007669"/>
    <property type="project" value="InterPro"/>
</dbReference>
<dbReference type="GO" id="GO:0004843">
    <property type="term" value="F:cysteine-type deubiquitinase activity"/>
    <property type="evidence" value="ECO:0007669"/>
    <property type="project" value="UniProtKB-EC"/>
</dbReference>
<dbReference type="OrthoDB" id="289038at2759"/>
<dbReference type="AlphaFoldDB" id="A0A5J4TVD4"/>
<organism evidence="9 10">
    <name type="scientific">Streblomastix strix</name>
    <dbReference type="NCBI Taxonomy" id="222440"/>
    <lineage>
        <taxon>Eukaryota</taxon>
        <taxon>Metamonada</taxon>
        <taxon>Preaxostyla</taxon>
        <taxon>Oxymonadida</taxon>
        <taxon>Streblomastigidae</taxon>
        <taxon>Streblomastix</taxon>
    </lineage>
</organism>
<dbReference type="PANTHER" id="PTHR43982:SF1">
    <property type="entry name" value="UBIQUITIN CARBOXYL-TERMINAL HYDROLASE 14"/>
    <property type="match status" value="1"/>
</dbReference>
<dbReference type="GO" id="GO:0061136">
    <property type="term" value="P:regulation of proteasomal protein catabolic process"/>
    <property type="evidence" value="ECO:0007669"/>
    <property type="project" value="TreeGrafter"/>
</dbReference>
<dbReference type="PROSITE" id="PS00973">
    <property type="entry name" value="USP_2"/>
    <property type="match status" value="1"/>
</dbReference>
<dbReference type="PANTHER" id="PTHR43982">
    <property type="entry name" value="UBIQUITIN CARBOXYL-TERMINAL HYDROLASE"/>
    <property type="match status" value="1"/>
</dbReference>
<feature type="region of interest" description="Disordered" evidence="7">
    <location>
        <begin position="96"/>
        <end position="115"/>
    </location>
</feature>
<dbReference type="Proteomes" id="UP000324800">
    <property type="component" value="Unassembled WGS sequence"/>
</dbReference>
<dbReference type="PROSITE" id="PS50235">
    <property type="entry name" value="USP_3"/>
    <property type="match status" value="1"/>
</dbReference>
<proteinExistence type="predicted"/>
<evidence type="ECO:0000256" key="2">
    <source>
        <dbReference type="ARBA" id="ARBA00012759"/>
    </source>
</evidence>
<dbReference type="SUPFAM" id="SSF54001">
    <property type="entry name" value="Cysteine proteinases"/>
    <property type="match status" value="1"/>
</dbReference>
<sequence>MRWQYDPDQDRIVKVHNYFEFPEELDMNKYMIHLTAQQEAKLKANRIQQRKIQRTKQTQQQEDDQFKNKPLLSTEMKNNFQWCLGKDRISLTEDEYEQQLEEQQHEQGQSSIKNVDINPNEDNIYILHSVFIHSGETNEGHYNVYIQPKCDGRWFLFDDQCVKEVNKSDAIKDNFGRKPLQLAMQKQIINDSGQTYTGYSNKDILEANK</sequence>
<evidence type="ECO:0000259" key="8">
    <source>
        <dbReference type="PROSITE" id="PS50235"/>
    </source>
</evidence>
<dbReference type="Gene3D" id="3.90.70.10">
    <property type="entry name" value="Cysteine proteinases"/>
    <property type="match status" value="1"/>
</dbReference>
<dbReference type="GO" id="GO:0043161">
    <property type="term" value="P:proteasome-mediated ubiquitin-dependent protein catabolic process"/>
    <property type="evidence" value="ECO:0007669"/>
    <property type="project" value="InterPro"/>
</dbReference>
<keyword evidence="5" id="KW-0378">Hydrolase</keyword>
<evidence type="ECO:0000256" key="5">
    <source>
        <dbReference type="ARBA" id="ARBA00022801"/>
    </source>
</evidence>
<dbReference type="InterPro" id="IPR028889">
    <property type="entry name" value="USP"/>
</dbReference>
<dbReference type="InterPro" id="IPR038765">
    <property type="entry name" value="Papain-like_cys_pep_sf"/>
</dbReference>
<reference evidence="9 10" key="1">
    <citation type="submission" date="2019-03" db="EMBL/GenBank/DDBJ databases">
        <title>Single cell metagenomics reveals metabolic interactions within the superorganism composed of flagellate Streblomastix strix and complex community of Bacteroidetes bacteria on its surface.</title>
        <authorList>
            <person name="Treitli S.C."/>
            <person name="Kolisko M."/>
            <person name="Husnik F."/>
            <person name="Keeling P."/>
            <person name="Hampl V."/>
        </authorList>
    </citation>
    <scope>NUCLEOTIDE SEQUENCE [LARGE SCALE GENOMIC DNA]</scope>
    <source>
        <strain evidence="9">ST1C</strain>
    </source>
</reference>
<dbReference type="InterPro" id="IPR018200">
    <property type="entry name" value="USP_CS"/>
</dbReference>
<comment type="catalytic activity">
    <reaction evidence="1">
        <text>Thiol-dependent hydrolysis of ester, thioester, amide, peptide and isopeptide bonds formed by the C-terminal Gly of ubiquitin (a 76-residue protein attached to proteins as an intracellular targeting signal).</text>
        <dbReference type="EC" id="3.4.19.12"/>
    </reaction>
</comment>
<name>A0A5J4TVD4_9EUKA</name>
<comment type="caution">
    <text evidence="9">The sequence shown here is derived from an EMBL/GenBank/DDBJ whole genome shotgun (WGS) entry which is preliminary data.</text>
</comment>
<evidence type="ECO:0000256" key="7">
    <source>
        <dbReference type="SAM" id="MobiDB-lite"/>
    </source>
</evidence>
<dbReference type="InterPro" id="IPR001394">
    <property type="entry name" value="Peptidase_C19_UCH"/>
</dbReference>
<feature type="domain" description="USP" evidence="8">
    <location>
        <begin position="1"/>
        <end position="187"/>
    </location>
</feature>